<feature type="binding site" evidence="10">
    <location>
        <position position="322"/>
    </location>
    <ligand>
        <name>Zn(2+)</name>
        <dbReference type="ChEBI" id="CHEBI:29105"/>
    </ligand>
</feature>
<name>A0AAJ6YLJ7_9HYME</name>
<dbReference type="PROSITE" id="PS50305">
    <property type="entry name" value="SIRTUIN"/>
    <property type="match status" value="1"/>
</dbReference>
<dbReference type="SUPFAM" id="SSF52467">
    <property type="entry name" value="DHS-like NAD/FAD-binding domain"/>
    <property type="match status" value="1"/>
</dbReference>
<dbReference type="GO" id="GO:0017136">
    <property type="term" value="F:histone deacetylase activity, NAD-dependent"/>
    <property type="evidence" value="ECO:0007669"/>
    <property type="project" value="TreeGrafter"/>
</dbReference>
<evidence type="ECO:0000256" key="3">
    <source>
        <dbReference type="ARBA" id="ARBA00006924"/>
    </source>
</evidence>
<dbReference type="GO" id="GO:0070403">
    <property type="term" value="F:NAD+ binding"/>
    <property type="evidence" value="ECO:0007669"/>
    <property type="project" value="InterPro"/>
</dbReference>
<evidence type="ECO:0000256" key="4">
    <source>
        <dbReference type="ARBA" id="ARBA00012928"/>
    </source>
</evidence>
<accession>A0AAJ6YLJ7</accession>
<gene>
    <name evidence="14" type="primary">LOC105364125</name>
</gene>
<feature type="active site" description="Proton acceptor" evidence="10">
    <location>
        <position position="311"/>
    </location>
</feature>
<feature type="compositionally biased region" description="Polar residues" evidence="11">
    <location>
        <begin position="598"/>
        <end position="613"/>
    </location>
</feature>
<reference evidence="14" key="1">
    <citation type="submission" date="2025-08" db="UniProtKB">
        <authorList>
            <consortium name="RefSeq"/>
        </authorList>
    </citation>
    <scope>IDENTIFICATION</scope>
</reference>
<feature type="binding site" evidence="10">
    <location>
        <position position="319"/>
    </location>
    <ligand>
        <name>Zn(2+)</name>
        <dbReference type="ChEBI" id="CHEBI:29105"/>
    </ligand>
</feature>
<keyword evidence="9" id="KW-0539">Nucleus</keyword>
<dbReference type="GO" id="GO:0005654">
    <property type="term" value="C:nucleoplasm"/>
    <property type="evidence" value="ECO:0007669"/>
    <property type="project" value="TreeGrafter"/>
</dbReference>
<dbReference type="InterPro" id="IPR026591">
    <property type="entry name" value="Sirtuin_cat_small_dom_sf"/>
</dbReference>
<dbReference type="GO" id="GO:0005637">
    <property type="term" value="C:nuclear inner membrane"/>
    <property type="evidence" value="ECO:0007669"/>
    <property type="project" value="TreeGrafter"/>
</dbReference>
<evidence type="ECO:0000256" key="11">
    <source>
        <dbReference type="SAM" id="MobiDB-lite"/>
    </source>
</evidence>
<evidence type="ECO:0000313" key="13">
    <source>
        <dbReference type="Proteomes" id="UP000695007"/>
    </source>
</evidence>
<feature type="domain" description="Deacetylase sirtuin-type" evidence="12">
    <location>
        <begin position="184"/>
        <end position="474"/>
    </location>
</feature>
<dbReference type="EC" id="2.3.1.286" evidence="4"/>
<evidence type="ECO:0000256" key="9">
    <source>
        <dbReference type="ARBA" id="ARBA00023242"/>
    </source>
</evidence>
<dbReference type="GO" id="GO:0033553">
    <property type="term" value="C:rDNA heterochromatin"/>
    <property type="evidence" value="ECO:0007669"/>
    <property type="project" value="TreeGrafter"/>
</dbReference>
<dbReference type="GO" id="GO:0003714">
    <property type="term" value="F:transcription corepressor activity"/>
    <property type="evidence" value="ECO:0007669"/>
    <property type="project" value="TreeGrafter"/>
</dbReference>
<feature type="compositionally biased region" description="Basic and acidic residues" evidence="11">
    <location>
        <begin position="580"/>
        <end position="589"/>
    </location>
</feature>
<keyword evidence="8" id="KW-0520">NAD</keyword>
<evidence type="ECO:0000256" key="8">
    <source>
        <dbReference type="ARBA" id="ARBA00023027"/>
    </source>
</evidence>
<dbReference type="Gene3D" id="3.30.1600.10">
    <property type="entry name" value="SIR2/SIRT2 'Small Domain"/>
    <property type="match status" value="1"/>
</dbReference>
<keyword evidence="13" id="KW-1185">Reference proteome</keyword>
<keyword evidence="5" id="KW-0808">Transferase</keyword>
<dbReference type="Gene3D" id="3.40.50.1220">
    <property type="entry name" value="TPP-binding domain"/>
    <property type="match status" value="1"/>
</dbReference>
<evidence type="ECO:0000313" key="14">
    <source>
        <dbReference type="RefSeq" id="XP_011500291.1"/>
    </source>
</evidence>
<feature type="compositionally biased region" description="Basic and acidic residues" evidence="11">
    <location>
        <begin position="798"/>
        <end position="819"/>
    </location>
</feature>
<dbReference type="GO" id="GO:0002039">
    <property type="term" value="F:p53 binding"/>
    <property type="evidence" value="ECO:0007669"/>
    <property type="project" value="TreeGrafter"/>
</dbReference>
<feature type="region of interest" description="Disordered" evidence="11">
    <location>
        <begin position="697"/>
        <end position="734"/>
    </location>
</feature>
<dbReference type="GeneID" id="105364125"/>
<feature type="region of interest" description="Disordered" evidence="11">
    <location>
        <begin position="1"/>
        <end position="90"/>
    </location>
</feature>
<comment type="cofactor">
    <cofactor evidence="1">
        <name>Zn(2+)</name>
        <dbReference type="ChEBI" id="CHEBI:29105"/>
    </cofactor>
</comment>
<dbReference type="GO" id="GO:0046872">
    <property type="term" value="F:metal ion binding"/>
    <property type="evidence" value="ECO:0007669"/>
    <property type="project" value="UniProtKB-KW"/>
</dbReference>
<dbReference type="KEGG" id="csol:105364125"/>
<comment type="similarity">
    <text evidence="3">Belongs to the sirtuin family. Class I subfamily.</text>
</comment>
<keyword evidence="6 10" id="KW-0479">Metal-binding</keyword>
<feature type="compositionally biased region" description="Basic and acidic residues" evidence="11">
    <location>
        <begin position="767"/>
        <end position="776"/>
    </location>
</feature>
<comment type="subcellular location">
    <subcellularLocation>
        <location evidence="2">Nucleus</location>
    </subcellularLocation>
</comment>
<feature type="compositionally biased region" description="Polar residues" evidence="11">
    <location>
        <begin position="716"/>
        <end position="733"/>
    </location>
</feature>
<feature type="compositionally biased region" description="Polar residues" evidence="11">
    <location>
        <begin position="66"/>
        <end position="83"/>
    </location>
</feature>
<dbReference type="InterPro" id="IPR026590">
    <property type="entry name" value="Ssirtuin_cat_dom"/>
</dbReference>
<evidence type="ECO:0000259" key="12">
    <source>
        <dbReference type="PROSITE" id="PS50305"/>
    </source>
</evidence>
<keyword evidence="7 10" id="KW-0862">Zinc</keyword>
<dbReference type="InterPro" id="IPR029035">
    <property type="entry name" value="DHS-like_NAD/FAD-binding_dom"/>
</dbReference>
<evidence type="ECO:0000256" key="1">
    <source>
        <dbReference type="ARBA" id="ARBA00001947"/>
    </source>
</evidence>
<feature type="binding site" evidence="10">
    <location>
        <position position="346"/>
    </location>
    <ligand>
        <name>Zn(2+)</name>
        <dbReference type="ChEBI" id="CHEBI:29105"/>
    </ligand>
</feature>
<evidence type="ECO:0000256" key="5">
    <source>
        <dbReference type="ARBA" id="ARBA00022679"/>
    </source>
</evidence>
<dbReference type="PANTHER" id="PTHR11085:SF9">
    <property type="entry name" value="NAD-DEPENDENT PROTEIN DEACETYLASE SIRTUIN-1"/>
    <property type="match status" value="1"/>
</dbReference>
<feature type="region of interest" description="Disordered" evidence="11">
    <location>
        <begin position="580"/>
        <end position="619"/>
    </location>
</feature>
<dbReference type="RefSeq" id="XP_011500291.1">
    <property type="nucleotide sequence ID" value="XM_011501989.1"/>
</dbReference>
<dbReference type="AlphaFoldDB" id="A0AAJ6YLJ7"/>
<evidence type="ECO:0000256" key="2">
    <source>
        <dbReference type="ARBA" id="ARBA00004123"/>
    </source>
</evidence>
<dbReference type="InterPro" id="IPR050134">
    <property type="entry name" value="NAD-dep_sirtuin_deacylases"/>
</dbReference>
<proteinExistence type="inferred from homology"/>
<evidence type="ECO:0000256" key="7">
    <source>
        <dbReference type="ARBA" id="ARBA00022833"/>
    </source>
</evidence>
<protein>
    <recommendedName>
        <fullName evidence="4">protein acetyllysine N-acetyltransferase</fullName>
        <ecNumber evidence="4">2.3.1.286</ecNumber>
    </recommendedName>
</protein>
<dbReference type="InterPro" id="IPR003000">
    <property type="entry name" value="Sirtuin"/>
</dbReference>
<feature type="region of interest" description="Disordered" evidence="11">
    <location>
        <begin position="634"/>
        <end position="653"/>
    </location>
</feature>
<feature type="region of interest" description="Disordered" evidence="11">
    <location>
        <begin position="785"/>
        <end position="828"/>
    </location>
</feature>
<dbReference type="Pfam" id="PF02146">
    <property type="entry name" value="SIR2"/>
    <property type="match status" value="1"/>
</dbReference>
<dbReference type="PANTHER" id="PTHR11085">
    <property type="entry name" value="NAD-DEPENDENT PROTEIN DEACYLASE SIRTUIN-5, MITOCHONDRIAL-RELATED"/>
    <property type="match status" value="1"/>
</dbReference>
<dbReference type="FunFam" id="3.30.1600.10:FF:000013">
    <property type="entry name" value="NAD-dependent protein deacetylase sirtuin-1"/>
    <property type="match status" value="1"/>
</dbReference>
<evidence type="ECO:0000256" key="6">
    <source>
        <dbReference type="ARBA" id="ARBA00022723"/>
    </source>
</evidence>
<feature type="compositionally biased region" description="Low complexity" evidence="11">
    <location>
        <begin position="705"/>
        <end position="715"/>
    </location>
</feature>
<feature type="region of interest" description="Disordered" evidence="11">
    <location>
        <begin position="757"/>
        <end position="776"/>
    </location>
</feature>
<feature type="binding site" evidence="10">
    <location>
        <position position="343"/>
    </location>
    <ligand>
        <name>Zn(2+)</name>
        <dbReference type="ChEBI" id="CHEBI:29105"/>
    </ligand>
</feature>
<evidence type="ECO:0000256" key="10">
    <source>
        <dbReference type="PROSITE-ProRule" id="PRU00236"/>
    </source>
</evidence>
<organism evidence="13 14">
    <name type="scientific">Ceratosolen solmsi marchali</name>
    <dbReference type="NCBI Taxonomy" id="326594"/>
    <lineage>
        <taxon>Eukaryota</taxon>
        <taxon>Metazoa</taxon>
        <taxon>Ecdysozoa</taxon>
        <taxon>Arthropoda</taxon>
        <taxon>Hexapoda</taxon>
        <taxon>Insecta</taxon>
        <taxon>Pterygota</taxon>
        <taxon>Neoptera</taxon>
        <taxon>Endopterygota</taxon>
        <taxon>Hymenoptera</taxon>
        <taxon>Apocrita</taxon>
        <taxon>Proctotrupomorpha</taxon>
        <taxon>Chalcidoidea</taxon>
        <taxon>Agaonidae</taxon>
        <taxon>Agaoninae</taxon>
        <taxon>Ceratosolen</taxon>
    </lineage>
</organism>
<dbReference type="CDD" id="cd01408">
    <property type="entry name" value="SIRT1"/>
    <property type="match status" value="1"/>
</dbReference>
<sequence length="882" mass="99657">MASGSELPEYSSPIKRRKVGRDEYGTTPDPRLGISDGKTSTSPSAEDFEASLNDNRFSELSDGIKSASTSCDLTNSSTPTRTDSMSDDTGFPLDTADEKDEVSSTVSNLSDITGISMLSDDGDGSLEWRNASSWVQKQIQLGTDPRDVLKLLFSDPTEIPEQVDDITLWRIVINMMSEPPKRQKLSHINTILDVVNLIRNSKNIIVLTGAGVSVSCGIPDFRSRDGIYSRLAQDFPDLPDPQAMFDINYFSQDPRPFYKFAREIYPGQFKPSPCHEFIKMLEKQKKLLRNYSQNIDTLERVAGIKNLIECHGSFATASCTKCKYQVRSDDVKQEIFAQTIPMCPKCQEQSLPSIVESNPNENYRDLVAQGVMKPDIVFFGEGLPDAFHDAMASDKDICDLLIVIGSSLKVRPVALIPSSIPANIPQILINRESLPHLEFDVELLGDGDVVINQLCHMLDGNYKKVCWRDNILEEASRLLPPEFPISDSWDQSQDTLTNQDFSQDSVQVEQNNFLVESTSKRELRVFDREDEDKSNTLDNRPWKKIKSDSDLKELFEDEPISCTKFYSSIVDYYEKKNFTDEDTSKHTSSDSDNDSISENTKNCQSQKVHNIQRSSKDDCKDNKLLDDRLWKKEGHKRRNTEESNDYAGDNTISDSEYTDVRNLSFHSEYTEHTVKNFIFIEESHERQLGSLSFDNNLLRPEMESSPKSQNSSRKSITLSSGESPTTSYESSSRATEEIFISEECHVVPRIDCLRDDSALEGNTDPSKSSDKMDLKPRHASIDSVMDSALGDSCSSSDCQKRKNDVDNTDENKKFHKLDGHSWQPMNRDSLASRLPENTYYQMKPGKYIFPGAEVYTNFPWNEGVLQIGGLRSALIMSQLREH</sequence>
<dbReference type="Proteomes" id="UP000695007">
    <property type="component" value="Unplaced"/>
</dbReference>